<name>A0AAV4DAB2_9GAST</name>
<protein>
    <submittedName>
        <fullName evidence="2">Uncharacterized protein</fullName>
    </submittedName>
</protein>
<evidence type="ECO:0000256" key="1">
    <source>
        <dbReference type="SAM" id="MobiDB-lite"/>
    </source>
</evidence>
<accession>A0AAV4DAB2</accession>
<gene>
    <name evidence="2" type="ORF">PoB_006765300</name>
</gene>
<feature type="compositionally biased region" description="Basic and acidic residues" evidence="1">
    <location>
        <begin position="25"/>
        <end position="37"/>
    </location>
</feature>
<feature type="region of interest" description="Disordered" evidence="1">
    <location>
        <begin position="1"/>
        <end position="37"/>
    </location>
</feature>
<proteinExistence type="predicted"/>
<feature type="compositionally biased region" description="Gly residues" evidence="1">
    <location>
        <begin position="1"/>
        <end position="17"/>
    </location>
</feature>
<sequence>MGGWVSREGGGGKGGGYSKTACGSEQRKTGKGSRETRNTMILNKGKQVKACIKAALSGAPPAGLKPTITIPGTNPIIQFVFPVGDLVFRTWQIGSGDGCEVIFFAMYVNNSPVLAYVHDDNKDADQTDLQRVADTLAQVQQAGCTPLTAS</sequence>
<organism evidence="2 3">
    <name type="scientific">Plakobranchus ocellatus</name>
    <dbReference type="NCBI Taxonomy" id="259542"/>
    <lineage>
        <taxon>Eukaryota</taxon>
        <taxon>Metazoa</taxon>
        <taxon>Spiralia</taxon>
        <taxon>Lophotrochozoa</taxon>
        <taxon>Mollusca</taxon>
        <taxon>Gastropoda</taxon>
        <taxon>Heterobranchia</taxon>
        <taxon>Euthyneura</taxon>
        <taxon>Panpulmonata</taxon>
        <taxon>Sacoglossa</taxon>
        <taxon>Placobranchoidea</taxon>
        <taxon>Plakobranchidae</taxon>
        <taxon>Plakobranchus</taxon>
    </lineage>
</organism>
<comment type="caution">
    <text evidence="2">The sequence shown here is derived from an EMBL/GenBank/DDBJ whole genome shotgun (WGS) entry which is preliminary data.</text>
</comment>
<evidence type="ECO:0000313" key="2">
    <source>
        <dbReference type="EMBL" id="GFO41148.1"/>
    </source>
</evidence>
<dbReference type="AlphaFoldDB" id="A0AAV4DAB2"/>
<evidence type="ECO:0000313" key="3">
    <source>
        <dbReference type="Proteomes" id="UP000735302"/>
    </source>
</evidence>
<reference evidence="2 3" key="1">
    <citation type="journal article" date="2021" name="Elife">
        <title>Chloroplast acquisition without the gene transfer in kleptoplastic sea slugs, Plakobranchus ocellatus.</title>
        <authorList>
            <person name="Maeda T."/>
            <person name="Takahashi S."/>
            <person name="Yoshida T."/>
            <person name="Shimamura S."/>
            <person name="Takaki Y."/>
            <person name="Nagai Y."/>
            <person name="Toyoda A."/>
            <person name="Suzuki Y."/>
            <person name="Arimoto A."/>
            <person name="Ishii H."/>
            <person name="Satoh N."/>
            <person name="Nishiyama T."/>
            <person name="Hasebe M."/>
            <person name="Maruyama T."/>
            <person name="Minagawa J."/>
            <person name="Obokata J."/>
            <person name="Shigenobu S."/>
        </authorList>
    </citation>
    <scope>NUCLEOTIDE SEQUENCE [LARGE SCALE GENOMIC DNA]</scope>
</reference>
<keyword evidence="3" id="KW-1185">Reference proteome</keyword>
<dbReference type="Proteomes" id="UP000735302">
    <property type="component" value="Unassembled WGS sequence"/>
</dbReference>
<dbReference type="EMBL" id="BLXT01007673">
    <property type="protein sequence ID" value="GFO41148.1"/>
    <property type="molecule type" value="Genomic_DNA"/>
</dbReference>